<feature type="transmembrane region" description="Helical" evidence="1">
    <location>
        <begin position="116"/>
        <end position="140"/>
    </location>
</feature>
<proteinExistence type="predicted"/>
<comment type="caution">
    <text evidence="2">The sequence shown here is derived from an EMBL/GenBank/DDBJ whole genome shotgun (WGS) entry which is preliminary data.</text>
</comment>
<feature type="transmembrane region" description="Helical" evidence="1">
    <location>
        <begin position="12"/>
        <end position="33"/>
    </location>
</feature>
<feature type="transmembrane region" description="Helical" evidence="1">
    <location>
        <begin position="39"/>
        <end position="60"/>
    </location>
</feature>
<keyword evidence="1" id="KW-0472">Membrane</keyword>
<evidence type="ECO:0000313" key="2">
    <source>
        <dbReference type="EMBL" id="KRQ95630.1"/>
    </source>
</evidence>
<evidence type="ECO:0000256" key="1">
    <source>
        <dbReference type="SAM" id="Phobius"/>
    </source>
</evidence>
<keyword evidence="1" id="KW-0812">Transmembrane</keyword>
<dbReference type="OrthoDB" id="8138987at2"/>
<reference evidence="2 3" key="1">
    <citation type="submission" date="2014-03" db="EMBL/GenBank/DDBJ databases">
        <title>Bradyrhizobium valentinum sp. nov., isolated from effective nodules of Lupinus mariae-josephae, a lupine endemic of basic-lime soils in Eastern Spain.</title>
        <authorList>
            <person name="Duran D."/>
            <person name="Rey L."/>
            <person name="Navarro A."/>
            <person name="Busquets A."/>
            <person name="Imperial J."/>
            <person name="Ruiz-Argueso T."/>
        </authorList>
    </citation>
    <scope>NUCLEOTIDE SEQUENCE [LARGE SCALE GENOMIC DNA]</scope>
    <source>
        <strain evidence="2 3">PAC68</strain>
    </source>
</reference>
<sequence>MQTRVRKVAHVLERLGLAMAGAASGLFVAALVGTSHAALTNQAFLLLMMIGGAIGFYLGIDTPPLPISAVNAPRVDGVWVGKIDGPELLSAVGTFLAAFSAFACVGVIVLRQDPHVGWIGMIMAGWIVGVTMQIVAGAIARLRR</sequence>
<dbReference type="EMBL" id="LLXZ01000205">
    <property type="protein sequence ID" value="KRQ95630.1"/>
    <property type="molecule type" value="Genomic_DNA"/>
</dbReference>
<keyword evidence="1" id="KW-1133">Transmembrane helix</keyword>
<keyword evidence="3" id="KW-1185">Reference proteome</keyword>
<accession>A0A0R3KQ77</accession>
<dbReference type="RefSeq" id="WP_057839916.1">
    <property type="nucleotide sequence ID" value="NZ_LLXZ01000205.1"/>
</dbReference>
<protein>
    <submittedName>
        <fullName evidence="2">Uncharacterized protein</fullName>
    </submittedName>
</protein>
<gene>
    <name evidence="2" type="ORF">CQ12_03315</name>
</gene>
<evidence type="ECO:0000313" key="3">
    <source>
        <dbReference type="Proteomes" id="UP000050863"/>
    </source>
</evidence>
<dbReference type="Proteomes" id="UP000050863">
    <property type="component" value="Unassembled WGS sequence"/>
</dbReference>
<dbReference type="AlphaFoldDB" id="A0A0R3KQ77"/>
<feature type="transmembrane region" description="Helical" evidence="1">
    <location>
        <begin position="88"/>
        <end position="110"/>
    </location>
</feature>
<organism evidence="2 3">
    <name type="scientific">Bradyrhizobium jicamae</name>
    <dbReference type="NCBI Taxonomy" id="280332"/>
    <lineage>
        <taxon>Bacteria</taxon>
        <taxon>Pseudomonadati</taxon>
        <taxon>Pseudomonadota</taxon>
        <taxon>Alphaproteobacteria</taxon>
        <taxon>Hyphomicrobiales</taxon>
        <taxon>Nitrobacteraceae</taxon>
        <taxon>Bradyrhizobium</taxon>
    </lineage>
</organism>
<name>A0A0R3KQ77_9BRAD</name>